<accession>A0A8G1VTA3</accession>
<dbReference type="AlphaFoldDB" id="A0A8G1VTA3"/>
<keyword evidence="3" id="KW-1185">Reference proteome</keyword>
<keyword evidence="1" id="KW-0812">Transmembrane</keyword>
<reference evidence="2 3" key="1">
    <citation type="submission" date="2018-02" db="EMBL/GenBank/DDBJ databases">
        <title>The genomes of Aspergillus section Nigri reveals drivers in fungal speciation.</title>
        <authorList>
            <consortium name="DOE Joint Genome Institute"/>
            <person name="Vesth T.C."/>
            <person name="Nybo J."/>
            <person name="Theobald S."/>
            <person name="Brandl J."/>
            <person name="Frisvad J.C."/>
            <person name="Nielsen K.F."/>
            <person name="Lyhne E.K."/>
            <person name="Kogle M.E."/>
            <person name="Kuo A."/>
            <person name="Riley R."/>
            <person name="Clum A."/>
            <person name="Nolan M."/>
            <person name="Lipzen A."/>
            <person name="Salamov A."/>
            <person name="Henrissat B."/>
            <person name="Wiebenga A."/>
            <person name="De vries R.P."/>
            <person name="Grigoriev I.V."/>
            <person name="Mortensen U.H."/>
            <person name="Andersen M.R."/>
            <person name="Baker S.E."/>
        </authorList>
    </citation>
    <scope>NUCLEOTIDE SEQUENCE [LARGE SCALE GENOMIC DNA]</scope>
    <source>
        <strain evidence="2 3">CBS 313.89</strain>
    </source>
</reference>
<feature type="transmembrane region" description="Helical" evidence="1">
    <location>
        <begin position="20"/>
        <end position="40"/>
    </location>
</feature>
<dbReference type="RefSeq" id="XP_040794888.1">
    <property type="nucleotide sequence ID" value="XM_040946164.1"/>
</dbReference>
<gene>
    <name evidence="2" type="ORF">BO72DRAFT_454166</name>
</gene>
<dbReference type="Proteomes" id="UP000249789">
    <property type="component" value="Unassembled WGS sequence"/>
</dbReference>
<keyword evidence="1" id="KW-1133">Transmembrane helix</keyword>
<keyword evidence="1" id="KW-0472">Membrane</keyword>
<evidence type="ECO:0000313" key="2">
    <source>
        <dbReference type="EMBL" id="RAK70876.1"/>
    </source>
</evidence>
<protein>
    <submittedName>
        <fullName evidence="2">Uncharacterized protein</fullName>
    </submittedName>
</protein>
<name>A0A8G1VTA3_9EURO</name>
<evidence type="ECO:0000313" key="3">
    <source>
        <dbReference type="Proteomes" id="UP000249789"/>
    </source>
</evidence>
<sequence length="65" mass="7499">MRVLMSVQISIKQNSSSRTLYPVNICVFVTDEAIFFHFFWKRKHDMRDASGARLCGGVLWSWSSG</sequence>
<dbReference type="GeneID" id="63863497"/>
<dbReference type="VEuPathDB" id="FungiDB:BO72DRAFT_454166"/>
<organism evidence="2 3">
    <name type="scientific">Aspergillus fijiensis CBS 313.89</name>
    <dbReference type="NCBI Taxonomy" id="1448319"/>
    <lineage>
        <taxon>Eukaryota</taxon>
        <taxon>Fungi</taxon>
        <taxon>Dikarya</taxon>
        <taxon>Ascomycota</taxon>
        <taxon>Pezizomycotina</taxon>
        <taxon>Eurotiomycetes</taxon>
        <taxon>Eurotiomycetidae</taxon>
        <taxon>Eurotiales</taxon>
        <taxon>Aspergillaceae</taxon>
        <taxon>Aspergillus</taxon>
    </lineage>
</organism>
<dbReference type="EMBL" id="KZ824749">
    <property type="protein sequence ID" value="RAK70876.1"/>
    <property type="molecule type" value="Genomic_DNA"/>
</dbReference>
<proteinExistence type="predicted"/>
<evidence type="ECO:0000256" key="1">
    <source>
        <dbReference type="SAM" id="Phobius"/>
    </source>
</evidence>